<organism evidence="2 3">
    <name type="scientific">Cellulomonas iranensis</name>
    <dbReference type="NCBI Taxonomy" id="76862"/>
    <lineage>
        <taxon>Bacteria</taxon>
        <taxon>Bacillati</taxon>
        <taxon>Actinomycetota</taxon>
        <taxon>Actinomycetes</taxon>
        <taxon>Micrococcales</taxon>
        <taxon>Cellulomonadaceae</taxon>
        <taxon>Cellulomonas</taxon>
    </lineage>
</organism>
<protein>
    <submittedName>
        <fullName evidence="2">DNA-binding PadR family transcriptional regulator</fullName>
    </submittedName>
</protein>
<dbReference type="InterPro" id="IPR005149">
    <property type="entry name" value="Tscrpt_reg_PadR_N"/>
</dbReference>
<feature type="domain" description="Transcription regulator PadR N-terminal" evidence="1">
    <location>
        <begin position="12"/>
        <end position="85"/>
    </location>
</feature>
<dbReference type="InterPro" id="IPR052509">
    <property type="entry name" value="Metal_resp_DNA-bind_regulator"/>
</dbReference>
<reference evidence="2 3" key="1">
    <citation type="submission" date="2023-07" db="EMBL/GenBank/DDBJ databases">
        <title>Sequencing the genomes of 1000 actinobacteria strains.</title>
        <authorList>
            <person name="Klenk H.-P."/>
        </authorList>
    </citation>
    <scope>NUCLEOTIDE SEQUENCE [LARGE SCALE GENOMIC DNA]</scope>
    <source>
        <strain evidence="2 3">DSM 14785</strain>
    </source>
</reference>
<evidence type="ECO:0000259" key="1">
    <source>
        <dbReference type="Pfam" id="PF03551"/>
    </source>
</evidence>
<dbReference type="PANTHER" id="PTHR33169:SF13">
    <property type="entry name" value="PADR-FAMILY TRANSCRIPTIONAL REGULATOR"/>
    <property type="match status" value="1"/>
</dbReference>
<dbReference type="Pfam" id="PF03551">
    <property type="entry name" value="PadR"/>
    <property type="match status" value="1"/>
</dbReference>
<dbReference type="SUPFAM" id="SSF46785">
    <property type="entry name" value="Winged helix' DNA-binding domain"/>
    <property type="match status" value="1"/>
</dbReference>
<keyword evidence="2" id="KW-0238">DNA-binding</keyword>
<proteinExistence type="predicted"/>
<dbReference type="Proteomes" id="UP001240250">
    <property type="component" value="Unassembled WGS sequence"/>
</dbReference>
<evidence type="ECO:0000313" key="3">
    <source>
        <dbReference type="Proteomes" id="UP001240250"/>
    </source>
</evidence>
<keyword evidence="3" id="KW-1185">Reference proteome</keyword>
<dbReference type="GO" id="GO:0003677">
    <property type="term" value="F:DNA binding"/>
    <property type="evidence" value="ECO:0007669"/>
    <property type="project" value="UniProtKB-KW"/>
</dbReference>
<dbReference type="EMBL" id="JAUSVM010000001">
    <property type="protein sequence ID" value="MDQ0425274.1"/>
    <property type="molecule type" value="Genomic_DNA"/>
</dbReference>
<dbReference type="Gene3D" id="1.10.10.10">
    <property type="entry name" value="Winged helix-like DNA-binding domain superfamily/Winged helix DNA-binding domain"/>
    <property type="match status" value="1"/>
</dbReference>
<name>A0ABU0GK25_9CELL</name>
<dbReference type="InterPro" id="IPR036390">
    <property type="entry name" value="WH_DNA-bd_sf"/>
</dbReference>
<gene>
    <name evidence="2" type="ORF">JO380_001655</name>
</gene>
<dbReference type="InterPro" id="IPR036388">
    <property type="entry name" value="WH-like_DNA-bd_sf"/>
</dbReference>
<accession>A0ABU0GK25</accession>
<dbReference type="PANTHER" id="PTHR33169">
    <property type="entry name" value="PADR-FAMILY TRANSCRIPTIONAL REGULATOR"/>
    <property type="match status" value="1"/>
</dbReference>
<dbReference type="RefSeq" id="WP_070319203.1">
    <property type="nucleotide sequence ID" value="NZ_CP194061.1"/>
</dbReference>
<evidence type="ECO:0000313" key="2">
    <source>
        <dbReference type="EMBL" id="MDQ0425274.1"/>
    </source>
</evidence>
<sequence>MSPGLQQPAFLVLSALAEGPLHGYGIVQAVAAASDGAVTLRIGTLYGALDRLAARGLVVVDREEVVDSRLRRTYRLTGEGERVLRAEAQTLRARAERALAALGRRSAPGADASDAGATA</sequence>
<comment type="caution">
    <text evidence="2">The sequence shown here is derived from an EMBL/GenBank/DDBJ whole genome shotgun (WGS) entry which is preliminary data.</text>
</comment>